<keyword evidence="2" id="KW-0963">Cytoplasm</keyword>
<dbReference type="FunFam" id="3.10.20.90:FF:000002">
    <property type="entry name" value="Erythrocyte protein band 4.1-like 3"/>
    <property type="match status" value="1"/>
</dbReference>
<dbReference type="Pfam" id="PF09379">
    <property type="entry name" value="FERM_N"/>
    <property type="match status" value="1"/>
</dbReference>
<dbReference type="GO" id="GO:0005886">
    <property type="term" value="C:plasma membrane"/>
    <property type="evidence" value="ECO:0007669"/>
    <property type="project" value="TreeGrafter"/>
</dbReference>
<dbReference type="PROSITE" id="PS00660">
    <property type="entry name" value="FERM_1"/>
    <property type="match status" value="1"/>
</dbReference>
<organism evidence="8 9">
    <name type="scientific">Astatotilapia calliptera</name>
    <name type="common">Eastern happy</name>
    <name type="synonym">Chromis callipterus</name>
    <dbReference type="NCBI Taxonomy" id="8154"/>
    <lineage>
        <taxon>Eukaryota</taxon>
        <taxon>Metazoa</taxon>
        <taxon>Chordata</taxon>
        <taxon>Craniata</taxon>
        <taxon>Vertebrata</taxon>
        <taxon>Euteleostomi</taxon>
        <taxon>Actinopterygii</taxon>
        <taxon>Neopterygii</taxon>
        <taxon>Teleostei</taxon>
        <taxon>Neoteleostei</taxon>
        <taxon>Acanthomorphata</taxon>
        <taxon>Ovalentaria</taxon>
        <taxon>Cichlomorphae</taxon>
        <taxon>Cichliformes</taxon>
        <taxon>Cichlidae</taxon>
        <taxon>African cichlids</taxon>
        <taxon>Pseudocrenilabrinae</taxon>
        <taxon>Haplochromini</taxon>
        <taxon>Astatotilapia</taxon>
    </lineage>
</organism>
<dbReference type="Pfam" id="PF05902">
    <property type="entry name" value="4_1_CTD"/>
    <property type="match status" value="1"/>
</dbReference>
<dbReference type="InterPro" id="IPR019747">
    <property type="entry name" value="FERM_CS"/>
</dbReference>
<dbReference type="FunFam" id="2.30.29.30:FF:000001">
    <property type="entry name" value="Erythrocyte membrane protein band 4.1"/>
    <property type="match status" value="1"/>
</dbReference>
<evidence type="ECO:0000256" key="5">
    <source>
        <dbReference type="ARBA" id="ARBA00023212"/>
    </source>
</evidence>
<feature type="region of interest" description="Disordered" evidence="6">
    <location>
        <begin position="528"/>
        <end position="583"/>
    </location>
</feature>
<dbReference type="Ensembl" id="ENSACLT00000037714.2">
    <property type="protein sequence ID" value="ENSACLP00000036841.2"/>
    <property type="gene ID" value="ENSACLG00000024934.2"/>
</dbReference>
<dbReference type="GO" id="GO:0031032">
    <property type="term" value="P:actomyosin structure organization"/>
    <property type="evidence" value="ECO:0007669"/>
    <property type="project" value="TreeGrafter"/>
</dbReference>
<dbReference type="CDD" id="cd13184">
    <property type="entry name" value="FERM_C_4_1_family"/>
    <property type="match status" value="1"/>
</dbReference>
<comment type="subcellular location">
    <subcellularLocation>
        <location evidence="1">Cytoplasm</location>
        <location evidence="1">Cytoskeleton</location>
    </subcellularLocation>
</comment>
<dbReference type="SMART" id="SM01196">
    <property type="entry name" value="FERM_C"/>
    <property type="match status" value="1"/>
</dbReference>
<sequence length="864" mass="97290">MTTEKALAGEMKTAMEGDARRTNQVGIGFSLSQVPEDQGDMDDNSEKTPSKASKSPQKSSKRPKTVPVKVTLLDGSDYETAVEKFAKGQTLLDMVCGHLNLLERDYFGLTFQDTDNTKNWLDPSKEIKKQIRIGPWNFGFAVKFYPPDPSVLIEDITRYYLCLQLRDDILSGRLPCSFVTHALLGSYTVQAELGDYEPEEHGPDYVSDFHFAPNQTRELEERVMELHHNYRGMSPAEAEMNFLENAKKLSMYGVDLHHAKDSEGIDIMLGVSANGLLIYRDRLRINRFAWPKILKISYKRSNFYIKIRPGEYEQFESTIGFKLPNHRASKRLWKVCIEHHTFFRLVSPEPPPKGFLVIGSKFRYSGRTQAQTRQASALIDRPAPQFDRSVSKRYLLPRSIDGGKNPDSFTEDDQKPTLGANISPPTKTLELKQFLDKPEDVIQKHQASINELKRALRQPNSKMAQREKRISSATPPGGTPERKPVRMTFCFQVMAHTIIVEIYILPFSKQVVLVLGQHIYIFTEYRQISSSSPTHSPPENTVVPRQTEQHGQQPHPPQDAQPRNSQEEASGKPSAPLPPPTCLSVIGKEPWERRLGSVSEDDQDHEILYLKETHLGIERKCSSITVSSTSSLEAEVDFTVLTDLYTGMEEFSRGMSELGERDLSPDGGLRFGIDMLQQQPSEPPPPLVSAPLSRRTSSSPPAKQIQAEEVRPEVKRSDHTPSCSPGFKPTYKAQRHEFRNTHLTECHKIWFMCLCNICLMPPQVHKGSLGRETSGSPILVSENVTSATTHVTKTVKGGYSETRIEKRIIITGDDDVDQEQALAIAIQEAKQQHPDMQVTKAVVVRETESSTEDRHGASEVQLAS</sequence>
<dbReference type="PANTHER" id="PTHR23280">
    <property type="entry name" value="4.1 G PROTEIN"/>
    <property type="match status" value="1"/>
</dbReference>
<feature type="compositionally biased region" description="Polar residues" evidence="6">
    <location>
        <begin position="528"/>
        <end position="552"/>
    </location>
</feature>
<dbReference type="AlphaFoldDB" id="A0A3P8R6Y5"/>
<dbReference type="PRINTS" id="PR00935">
    <property type="entry name" value="BAND41"/>
</dbReference>
<feature type="compositionally biased region" description="Polar residues" evidence="6">
    <location>
        <begin position="22"/>
        <end position="35"/>
    </location>
</feature>
<dbReference type="InterPro" id="IPR018980">
    <property type="entry name" value="FERM_PH-like_C"/>
</dbReference>
<reference evidence="8" key="4">
    <citation type="submission" date="2025-09" db="UniProtKB">
        <authorList>
            <consortium name="Ensembl"/>
        </authorList>
    </citation>
    <scope>IDENTIFICATION</scope>
</reference>
<dbReference type="SUPFAM" id="SSF54236">
    <property type="entry name" value="Ubiquitin-like"/>
    <property type="match status" value="1"/>
</dbReference>
<dbReference type="Pfam" id="PF00373">
    <property type="entry name" value="FERM_M"/>
    <property type="match status" value="1"/>
</dbReference>
<keyword evidence="9" id="KW-1185">Reference proteome</keyword>
<dbReference type="PRINTS" id="PR00661">
    <property type="entry name" value="ERMFAMILY"/>
</dbReference>
<dbReference type="InterPro" id="IPR014352">
    <property type="entry name" value="FERM/acyl-CoA-bd_prot_sf"/>
</dbReference>
<evidence type="ECO:0000256" key="2">
    <source>
        <dbReference type="ARBA" id="ARBA00022490"/>
    </source>
</evidence>
<reference evidence="8 9" key="1">
    <citation type="submission" date="2018-05" db="EMBL/GenBank/DDBJ databases">
        <authorList>
            <person name="Datahose"/>
        </authorList>
    </citation>
    <scope>NUCLEOTIDE SEQUENCE</scope>
</reference>
<dbReference type="GO" id="GO:0003779">
    <property type="term" value="F:actin binding"/>
    <property type="evidence" value="ECO:0007669"/>
    <property type="project" value="UniProtKB-KW"/>
</dbReference>
<feature type="region of interest" description="Disordered" evidence="6">
    <location>
        <begin position="1"/>
        <end position="66"/>
    </location>
</feature>
<dbReference type="PANTHER" id="PTHR23280:SF24">
    <property type="entry name" value="BAND 4.1-LIKE PROTEIN 1"/>
    <property type="match status" value="1"/>
</dbReference>
<evidence type="ECO:0000313" key="8">
    <source>
        <dbReference type="Ensembl" id="ENSACLP00000036841.2"/>
    </source>
</evidence>
<dbReference type="PROSITE" id="PS00661">
    <property type="entry name" value="FERM_2"/>
    <property type="match status" value="1"/>
</dbReference>
<dbReference type="InterPro" id="IPR019748">
    <property type="entry name" value="FERM_central"/>
</dbReference>
<keyword evidence="3" id="KW-0597">Phosphoprotein</keyword>
<evidence type="ECO:0000256" key="6">
    <source>
        <dbReference type="SAM" id="MobiDB-lite"/>
    </source>
</evidence>
<dbReference type="GeneTree" id="ENSGT00940000155617"/>
<dbReference type="SMART" id="SM00295">
    <property type="entry name" value="B41"/>
    <property type="match status" value="1"/>
</dbReference>
<evidence type="ECO:0000259" key="7">
    <source>
        <dbReference type="PROSITE" id="PS50057"/>
    </source>
</evidence>
<dbReference type="InterPro" id="IPR008379">
    <property type="entry name" value="Band_4.1_C"/>
</dbReference>
<keyword evidence="5" id="KW-0206">Cytoskeleton</keyword>
<dbReference type="Gene3D" id="3.10.20.90">
    <property type="entry name" value="Phosphatidylinositol 3-kinase Catalytic Subunit, Chain A, domain 1"/>
    <property type="match status" value="1"/>
</dbReference>
<dbReference type="PIRSF" id="PIRSF002304">
    <property type="entry name" value="Membrane_skeletal_4_1"/>
    <property type="match status" value="1"/>
</dbReference>
<evidence type="ECO:0000256" key="1">
    <source>
        <dbReference type="ARBA" id="ARBA00004245"/>
    </source>
</evidence>
<feature type="region of interest" description="Disordered" evidence="6">
    <location>
        <begin position="676"/>
        <end position="728"/>
    </location>
</feature>
<evidence type="ECO:0000256" key="3">
    <source>
        <dbReference type="ARBA" id="ARBA00022553"/>
    </source>
</evidence>
<dbReference type="GO" id="GO:0005198">
    <property type="term" value="F:structural molecule activity"/>
    <property type="evidence" value="ECO:0007669"/>
    <property type="project" value="InterPro"/>
</dbReference>
<dbReference type="Proteomes" id="UP000265100">
    <property type="component" value="Chromosome 20"/>
</dbReference>
<dbReference type="Gene3D" id="2.30.29.30">
    <property type="entry name" value="Pleckstrin-homology domain (PH domain)/Phosphotyrosine-binding domain (PTB)"/>
    <property type="match status" value="1"/>
</dbReference>
<dbReference type="SUPFAM" id="SSF50729">
    <property type="entry name" value="PH domain-like"/>
    <property type="match status" value="1"/>
</dbReference>
<dbReference type="InterPro" id="IPR018979">
    <property type="entry name" value="FERM_N"/>
</dbReference>
<dbReference type="InterPro" id="IPR000299">
    <property type="entry name" value="FERM_domain"/>
</dbReference>
<dbReference type="Pfam" id="PF09380">
    <property type="entry name" value="FERM_C"/>
    <property type="match status" value="1"/>
</dbReference>
<dbReference type="PROSITE" id="PS50057">
    <property type="entry name" value="FERM_3"/>
    <property type="match status" value="1"/>
</dbReference>
<dbReference type="GO" id="GO:0005856">
    <property type="term" value="C:cytoskeleton"/>
    <property type="evidence" value="ECO:0007669"/>
    <property type="project" value="UniProtKB-SubCell"/>
</dbReference>
<dbReference type="Pfam" id="PF08736">
    <property type="entry name" value="FA"/>
    <property type="match status" value="1"/>
</dbReference>
<name>A0A3P8R6Y5_ASTCA</name>
<accession>A0A3P8R6Y5</accession>
<feature type="region of interest" description="Disordered" evidence="6">
    <location>
        <begin position="397"/>
        <end position="424"/>
    </location>
</feature>
<dbReference type="InterPro" id="IPR014847">
    <property type="entry name" value="FA"/>
</dbReference>
<dbReference type="Bgee" id="ENSACLG00000024934">
    <property type="expression patterns" value="Expressed in brain and 5 other cell types or tissues"/>
</dbReference>
<dbReference type="GO" id="GO:0030866">
    <property type="term" value="P:cortical actin cytoskeleton organization"/>
    <property type="evidence" value="ECO:0007669"/>
    <property type="project" value="InterPro"/>
</dbReference>
<dbReference type="InterPro" id="IPR011993">
    <property type="entry name" value="PH-like_dom_sf"/>
</dbReference>
<protein>
    <recommendedName>
        <fullName evidence="7">FERM domain-containing protein</fullName>
    </recommendedName>
</protein>
<dbReference type="FunFam" id="1.20.80.10:FF:000001">
    <property type="entry name" value="Erythrocyte membrane protein band 4.1"/>
    <property type="match status" value="1"/>
</dbReference>
<evidence type="ECO:0000313" key="9">
    <source>
        <dbReference type="Proteomes" id="UP000265100"/>
    </source>
</evidence>
<feature type="compositionally biased region" description="Basic and acidic residues" evidence="6">
    <location>
        <begin position="706"/>
        <end position="719"/>
    </location>
</feature>
<reference evidence="8" key="3">
    <citation type="submission" date="2025-08" db="UniProtKB">
        <authorList>
            <consortium name="Ensembl"/>
        </authorList>
    </citation>
    <scope>IDENTIFICATION</scope>
</reference>
<dbReference type="InterPro" id="IPR019749">
    <property type="entry name" value="Band_41_domain"/>
</dbReference>
<proteinExistence type="predicted"/>
<dbReference type="InterPro" id="IPR000798">
    <property type="entry name" value="Ez/rad/moesin-like"/>
</dbReference>
<dbReference type="Gene3D" id="1.20.80.10">
    <property type="match status" value="1"/>
</dbReference>
<feature type="region of interest" description="Disordered" evidence="6">
    <location>
        <begin position="454"/>
        <end position="483"/>
    </location>
</feature>
<dbReference type="CDD" id="cd14473">
    <property type="entry name" value="FERM_B-lobe"/>
    <property type="match status" value="1"/>
</dbReference>
<dbReference type="SUPFAM" id="SSF47031">
    <property type="entry name" value="Second domain of FERM"/>
    <property type="match status" value="1"/>
</dbReference>
<dbReference type="SMART" id="SM01195">
    <property type="entry name" value="FA"/>
    <property type="match status" value="1"/>
</dbReference>
<keyword evidence="4" id="KW-0009">Actin-binding</keyword>
<dbReference type="InterPro" id="IPR029071">
    <property type="entry name" value="Ubiquitin-like_domsf"/>
</dbReference>
<dbReference type="InterPro" id="IPR035963">
    <property type="entry name" value="FERM_2"/>
</dbReference>
<dbReference type="Pfam" id="PF04382">
    <property type="entry name" value="SAB"/>
    <property type="match status" value="1"/>
</dbReference>
<reference evidence="9" key="2">
    <citation type="submission" date="2023-03" db="EMBL/GenBank/DDBJ databases">
        <authorList>
            <consortium name="Wellcome Sanger Institute Data Sharing"/>
        </authorList>
    </citation>
    <scope>NUCLEOTIDE SEQUENCE [LARGE SCALE GENOMIC DNA]</scope>
</reference>
<dbReference type="InterPro" id="IPR007477">
    <property type="entry name" value="SAB_dom"/>
</dbReference>
<evidence type="ECO:0000256" key="4">
    <source>
        <dbReference type="ARBA" id="ARBA00023203"/>
    </source>
</evidence>
<feature type="domain" description="FERM" evidence="7">
    <location>
        <begin position="66"/>
        <end position="347"/>
    </location>
</feature>